<evidence type="ECO:0000313" key="1">
    <source>
        <dbReference type="EMBL" id="VDO51433.1"/>
    </source>
</evidence>
<dbReference type="AlphaFoldDB" id="A0A183LCF5"/>
<organism evidence="1 2">
    <name type="scientific">Schistosoma margrebowiei</name>
    <dbReference type="NCBI Taxonomy" id="48269"/>
    <lineage>
        <taxon>Eukaryota</taxon>
        <taxon>Metazoa</taxon>
        <taxon>Spiralia</taxon>
        <taxon>Lophotrochozoa</taxon>
        <taxon>Platyhelminthes</taxon>
        <taxon>Trematoda</taxon>
        <taxon>Digenea</taxon>
        <taxon>Strigeidida</taxon>
        <taxon>Schistosomatoidea</taxon>
        <taxon>Schistosomatidae</taxon>
        <taxon>Schistosoma</taxon>
    </lineage>
</organism>
<dbReference type="Proteomes" id="UP000277204">
    <property type="component" value="Unassembled WGS sequence"/>
</dbReference>
<reference evidence="1 2" key="1">
    <citation type="submission" date="2018-11" db="EMBL/GenBank/DDBJ databases">
        <authorList>
            <consortium name="Pathogen Informatics"/>
        </authorList>
    </citation>
    <scope>NUCLEOTIDE SEQUENCE [LARGE SCALE GENOMIC DNA]</scope>
    <source>
        <strain evidence="1 2">Zambia</strain>
    </source>
</reference>
<proteinExistence type="predicted"/>
<dbReference type="EMBL" id="UZAI01000330">
    <property type="protein sequence ID" value="VDO51433.1"/>
    <property type="molecule type" value="Genomic_DNA"/>
</dbReference>
<keyword evidence="2" id="KW-1185">Reference proteome</keyword>
<protein>
    <submittedName>
        <fullName evidence="1">Uncharacterized protein</fullName>
    </submittedName>
</protein>
<feature type="non-terminal residue" evidence="1">
    <location>
        <position position="1"/>
    </location>
</feature>
<gene>
    <name evidence="1" type="ORF">SMRZ_LOCUS1480</name>
</gene>
<name>A0A183LCF5_9TREM</name>
<evidence type="ECO:0000313" key="2">
    <source>
        <dbReference type="Proteomes" id="UP000277204"/>
    </source>
</evidence>
<accession>A0A183LCF5</accession>
<sequence length="42" mass="4937">GKQEVSSNDRSLIRPVRKSNVFSVDIFRPLVKQECDWWTSID</sequence>